<dbReference type="InterPro" id="IPR000390">
    <property type="entry name" value="Small_drug/metabolite_transptr"/>
</dbReference>
<accession>A0ABU5MXP6</accession>
<keyword evidence="6 9" id="KW-0472">Membrane</keyword>
<reference evidence="10 11" key="1">
    <citation type="journal article" date="2024" name="Appl. Environ. Microbiol.">
        <title>Pontiella agarivorans sp. nov., a novel marine anaerobic bacterium capable of degrading macroalgal polysaccharides and fixing nitrogen.</title>
        <authorList>
            <person name="Liu N."/>
            <person name="Kivenson V."/>
            <person name="Peng X."/>
            <person name="Cui Z."/>
            <person name="Lankiewicz T.S."/>
            <person name="Gosselin K.M."/>
            <person name="English C.J."/>
            <person name="Blair E.M."/>
            <person name="O'Malley M.A."/>
            <person name="Valentine D.L."/>
        </authorList>
    </citation>
    <scope>NUCLEOTIDE SEQUENCE [LARGE SCALE GENOMIC DNA]</scope>
    <source>
        <strain evidence="10 11">NLcol2</strain>
    </source>
</reference>
<dbReference type="PANTHER" id="PTHR30561:SF1">
    <property type="entry name" value="MULTIDRUG TRANSPORTER EMRE"/>
    <property type="match status" value="1"/>
</dbReference>
<feature type="transmembrane region" description="Helical" evidence="9">
    <location>
        <begin position="86"/>
        <end position="105"/>
    </location>
</feature>
<comment type="subcellular location">
    <subcellularLocation>
        <location evidence="1 8">Cell membrane</location>
        <topology evidence="1 8">Multi-pass membrane protein</topology>
    </subcellularLocation>
</comment>
<evidence type="ECO:0000256" key="7">
    <source>
        <dbReference type="ARBA" id="ARBA00038032"/>
    </source>
</evidence>
<evidence type="ECO:0000256" key="8">
    <source>
        <dbReference type="RuleBase" id="RU003942"/>
    </source>
</evidence>
<keyword evidence="3" id="KW-1003">Cell membrane</keyword>
<organism evidence="10 11">
    <name type="scientific">Pontiella agarivorans</name>
    <dbReference type="NCBI Taxonomy" id="3038953"/>
    <lineage>
        <taxon>Bacteria</taxon>
        <taxon>Pseudomonadati</taxon>
        <taxon>Kiritimatiellota</taxon>
        <taxon>Kiritimatiellia</taxon>
        <taxon>Kiritimatiellales</taxon>
        <taxon>Pontiellaceae</taxon>
        <taxon>Pontiella</taxon>
    </lineage>
</organism>
<dbReference type="Pfam" id="PF00893">
    <property type="entry name" value="Multi_Drug_Res"/>
    <property type="match status" value="1"/>
</dbReference>
<keyword evidence="4 8" id="KW-0812">Transmembrane</keyword>
<keyword evidence="5 9" id="KW-1133">Transmembrane helix</keyword>
<sequence>MKLGWFILFLSMLADVAASLMAKQLDGLRRPFRMAAVIGLYALTMGLFTYCMKVLPIGPAFAIWSGVGMVLISVLSMVFYRQIPDGPAIVGMSLIVLGTVVLSTMSKMQVH</sequence>
<evidence type="ECO:0000256" key="3">
    <source>
        <dbReference type="ARBA" id="ARBA00022475"/>
    </source>
</evidence>
<evidence type="ECO:0000313" key="10">
    <source>
        <dbReference type="EMBL" id="MDZ8118968.1"/>
    </source>
</evidence>
<dbReference type="InterPro" id="IPR045324">
    <property type="entry name" value="Small_multidrug_res"/>
</dbReference>
<dbReference type="Proteomes" id="UP001290861">
    <property type="component" value="Unassembled WGS sequence"/>
</dbReference>
<dbReference type="EMBL" id="JARVCO010000010">
    <property type="protein sequence ID" value="MDZ8118968.1"/>
    <property type="molecule type" value="Genomic_DNA"/>
</dbReference>
<dbReference type="RefSeq" id="WP_322608761.1">
    <property type="nucleotide sequence ID" value="NZ_JARVCO010000010.1"/>
</dbReference>
<evidence type="ECO:0000256" key="1">
    <source>
        <dbReference type="ARBA" id="ARBA00004651"/>
    </source>
</evidence>
<evidence type="ECO:0000256" key="6">
    <source>
        <dbReference type="ARBA" id="ARBA00023136"/>
    </source>
</evidence>
<gene>
    <name evidence="10" type="ORF">P9H32_10040</name>
</gene>
<name>A0ABU5MXP6_9BACT</name>
<feature type="transmembrane region" description="Helical" evidence="9">
    <location>
        <begin position="32"/>
        <end position="52"/>
    </location>
</feature>
<evidence type="ECO:0000256" key="5">
    <source>
        <dbReference type="ARBA" id="ARBA00022989"/>
    </source>
</evidence>
<dbReference type="SUPFAM" id="SSF103481">
    <property type="entry name" value="Multidrug resistance efflux transporter EmrE"/>
    <property type="match status" value="1"/>
</dbReference>
<comment type="caution">
    <text evidence="10">The sequence shown here is derived from an EMBL/GenBank/DDBJ whole genome shotgun (WGS) entry which is preliminary data.</text>
</comment>
<feature type="transmembrane region" description="Helical" evidence="9">
    <location>
        <begin position="59"/>
        <end position="80"/>
    </location>
</feature>
<proteinExistence type="inferred from homology"/>
<comment type="similarity">
    <text evidence="7 8">Belongs to the drug/metabolite transporter (DMT) superfamily. Small multidrug resistance (SMR) (TC 2.A.7.1) family.</text>
</comment>
<evidence type="ECO:0000313" key="11">
    <source>
        <dbReference type="Proteomes" id="UP001290861"/>
    </source>
</evidence>
<dbReference type="InterPro" id="IPR037185">
    <property type="entry name" value="EmrE-like"/>
</dbReference>
<evidence type="ECO:0000256" key="2">
    <source>
        <dbReference type="ARBA" id="ARBA00022448"/>
    </source>
</evidence>
<keyword evidence="2" id="KW-0813">Transport</keyword>
<protein>
    <submittedName>
        <fullName evidence="10">SMR family transporter</fullName>
    </submittedName>
</protein>
<dbReference type="PANTHER" id="PTHR30561">
    <property type="entry name" value="SMR FAMILY PROTON-DEPENDENT DRUG EFFLUX TRANSPORTER SUGE"/>
    <property type="match status" value="1"/>
</dbReference>
<keyword evidence="11" id="KW-1185">Reference proteome</keyword>
<evidence type="ECO:0000256" key="4">
    <source>
        <dbReference type="ARBA" id="ARBA00022692"/>
    </source>
</evidence>
<evidence type="ECO:0000256" key="9">
    <source>
        <dbReference type="SAM" id="Phobius"/>
    </source>
</evidence>
<dbReference type="Gene3D" id="1.10.3730.20">
    <property type="match status" value="1"/>
</dbReference>